<dbReference type="PROSITE" id="PS50181">
    <property type="entry name" value="FBOX"/>
    <property type="match status" value="1"/>
</dbReference>
<accession>A0A2G5DHD9</accession>
<evidence type="ECO:0000259" key="1">
    <source>
        <dbReference type="PROSITE" id="PS50181"/>
    </source>
</evidence>
<feature type="domain" description="F-box" evidence="1">
    <location>
        <begin position="2"/>
        <end position="53"/>
    </location>
</feature>
<dbReference type="AlphaFoldDB" id="A0A2G5DHD9"/>
<evidence type="ECO:0000313" key="2">
    <source>
        <dbReference type="EMBL" id="PIA42647.1"/>
    </source>
</evidence>
<dbReference type="Proteomes" id="UP000230069">
    <property type="component" value="Unassembled WGS sequence"/>
</dbReference>
<dbReference type="SMART" id="SM00256">
    <property type="entry name" value="FBOX"/>
    <property type="match status" value="1"/>
</dbReference>
<dbReference type="PANTHER" id="PTHR44259">
    <property type="entry name" value="OS07G0183000 PROTEIN-RELATED"/>
    <property type="match status" value="1"/>
</dbReference>
<dbReference type="InterPro" id="IPR036047">
    <property type="entry name" value="F-box-like_dom_sf"/>
</dbReference>
<organism evidence="2 3">
    <name type="scientific">Aquilegia coerulea</name>
    <name type="common">Rocky mountain columbine</name>
    <dbReference type="NCBI Taxonomy" id="218851"/>
    <lineage>
        <taxon>Eukaryota</taxon>
        <taxon>Viridiplantae</taxon>
        <taxon>Streptophyta</taxon>
        <taxon>Embryophyta</taxon>
        <taxon>Tracheophyta</taxon>
        <taxon>Spermatophyta</taxon>
        <taxon>Magnoliopsida</taxon>
        <taxon>Ranunculales</taxon>
        <taxon>Ranunculaceae</taxon>
        <taxon>Thalictroideae</taxon>
        <taxon>Aquilegia</taxon>
    </lineage>
</organism>
<dbReference type="SUPFAM" id="SSF81383">
    <property type="entry name" value="F-box domain"/>
    <property type="match status" value="1"/>
</dbReference>
<dbReference type="Pfam" id="PF00646">
    <property type="entry name" value="F-box"/>
    <property type="match status" value="1"/>
</dbReference>
<proteinExistence type="predicted"/>
<dbReference type="InParanoid" id="A0A2G5DHD9"/>
<protein>
    <recommendedName>
        <fullName evidence="1">F-box domain-containing protein</fullName>
    </recommendedName>
</protein>
<sequence length="381" mass="44010">MEVNWLDLPEEITDNIARRLTDIDDYVRFGFVCKTWQSIVFSHTTKEKNWNRFSPLLLLPENENNTDQDQADNNHVRKFFSLSSKKIVNVNLPEIQRSRCFGSPFGWLFTVGLDLNIHLMNPFTHCQVTLPSQPMFQNQYDIFIEPGKLRRMFVTKFALLSSKPHSKHGCVVMAIYSKYSVLAFARPGDKTWTPLDCPKESHKDIYSYNGQFYAISSNGILRICEIDTPHPRTIDFMPPPAKIKPWEMFYLVGMSGDLHLVVRLFDTDEDAPEGIYRCKAEYFEVYKLDFHSKKWIELSDLGDYALFVGTNTSFAISTSGYPGLKRNSVYFTDDTMECYKSGGGRDMGIFDFQTKNFTHFYAGSDILSSFSPPLFFVPSWK</sequence>
<evidence type="ECO:0000313" key="3">
    <source>
        <dbReference type="Proteomes" id="UP000230069"/>
    </source>
</evidence>
<gene>
    <name evidence="2" type="ORF">AQUCO_02000235v1</name>
</gene>
<name>A0A2G5DHD9_AQUCA</name>
<dbReference type="EMBL" id="KZ305037">
    <property type="protein sequence ID" value="PIA42647.1"/>
    <property type="molecule type" value="Genomic_DNA"/>
</dbReference>
<dbReference type="InterPro" id="IPR005174">
    <property type="entry name" value="KIB1-4_b-propeller"/>
</dbReference>
<reference evidence="2 3" key="1">
    <citation type="submission" date="2017-09" db="EMBL/GenBank/DDBJ databases">
        <title>WGS assembly of Aquilegia coerulea Goldsmith.</title>
        <authorList>
            <person name="Hodges S."/>
            <person name="Kramer E."/>
            <person name="Nordborg M."/>
            <person name="Tomkins J."/>
            <person name="Borevitz J."/>
            <person name="Derieg N."/>
            <person name="Yan J."/>
            <person name="Mihaltcheva S."/>
            <person name="Hayes R.D."/>
            <person name="Rokhsar D."/>
        </authorList>
    </citation>
    <scope>NUCLEOTIDE SEQUENCE [LARGE SCALE GENOMIC DNA]</scope>
    <source>
        <strain evidence="3">cv. Goldsmith</strain>
    </source>
</reference>
<dbReference type="STRING" id="218851.A0A2G5DHD9"/>
<dbReference type="FunCoup" id="A0A2G5DHD9">
    <property type="interactions" value="271"/>
</dbReference>
<dbReference type="Pfam" id="PF03478">
    <property type="entry name" value="Beta-prop_KIB1-4"/>
    <property type="match status" value="1"/>
</dbReference>
<dbReference type="Gene3D" id="1.20.1280.50">
    <property type="match status" value="1"/>
</dbReference>
<dbReference type="InterPro" id="IPR001810">
    <property type="entry name" value="F-box_dom"/>
</dbReference>
<dbReference type="PANTHER" id="PTHR44259:SF114">
    <property type="entry name" value="OS06G0707300 PROTEIN"/>
    <property type="match status" value="1"/>
</dbReference>
<dbReference type="InterPro" id="IPR050942">
    <property type="entry name" value="F-box_BR-signaling"/>
</dbReference>
<dbReference type="OrthoDB" id="642536at2759"/>
<keyword evidence="3" id="KW-1185">Reference proteome</keyword>